<reference evidence="9" key="1">
    <citation type="journal article" date="2021" name="Nat. Commun.">
        <title>Genetic determinants of endophytism in the Arabidopsis root mycobiome.</title>
        <authorList>
            <person name="Mesny F."/>
            <person name="Miyauchi S."/>
            <person name="Thiergart T."/>
            <person name="Pickel B."/>
            <person name="Atanasova L."/>
            <person name="Karlsson M."/>
            <person name="Huettel B."/>
            <person name="Barry K.W."/>
            <person name="Haridas S."/>
            <person name="Chen C."/>
            <person name="Bauer D."/>
            <person name="Andreopoulos W."/>
            <person name="Pangilinan J."/>
            <person name="LaButti K."/>
            <person name="Riley R."/>
            <person name="Lipzen A."/>
            <person name="Clum A."/>
            <person name="Drula E."/>
            <person name="Henrissat B."/>
            <person name="Kohler A."/>
            <person name="Grigoriev I.V."/>
            <person name="Martin F.M."/>
            <person name="Hacquard S."/>
        </authorList>
    </citation>
    <scope>NUCLEOTIDE SEQUENCE</scope>
    <source>
        <strain evidence="9">MPI-SDFR-AT-0073</strain>
    </source>
</reference>
<proteinExistence type="predicted"/>
<evidence type="ECO:0000256" key="4">
    <source>
        <dbReference type="ARBA" id="ARBA00023163"/>
    </source>
</evidence>
<keyword evidence="4" id="KW-0804">Transcription</keyword>
<evidence type="ECO:0000259" key="8">
    <source>
        <dbReference type="PROSITE" id="PS50157"/>
    </source>
</evidence>
<dbReference type="AlphaFoldDB" id="A0A9P8RQK4"/>
<evidence type="ECO:0000313" key="9">
    <source>
        <dbReference type="EMBL" id="KAH6647593.1"/>
    </source>
</evidence>
<comment type="caution">
    <text evidence="9">The sequence shown here is derived from an EMBL/GenBank/DDBJ whole genome shotgun (WGS) entry which is preliminary data.</text>
</comment>
<protein>
    <recommendedName>
        <fullName evidence="11">Zn(2)-C6 fungal-type domain-containing protein</fullName>
    </recommendedName>
</protein>
<dbReference type="OrthoDB" id="2441642at2759"/>
<gene>
    <name evidence="9" type="ORF">BKA67DRAFT_577951</name>
</gene>
<feature type="domain" description="Zn(2)-C6 fungal-type" evidence="7">
    <location>
        <begin position="44"/>
        <end position="74"/>
    </location>
</feature>
<evidence type="ECO:0008006" key="11">
    <source>
        <dbReference type="Google" id="ProtNLM"/>
    </source>
</evidence>
<dbReference type="Gene3D" id="4.10.240.10">
    <property type="entry name" value="Zn(2)-C6 fungal-type DNA-binding domain"/>
    <property type="match status" value="1"/>
</dbReference>
<evidence type="ECO:0000256" key="6">
    <source>
        <dbReference type="PROSITE-ProRule" id="PRU00042"/>
    </source>
</evidence>
<dbReference type="Proteomes" id="UP000758603">
    <property type="component" value="Unassembled WGS sequence"/>
</dbReference>
<keyword evidence="6" id="KW-0863">Zinc-finger</keyword>
<keyword evidence="2" id="KW-0862">Zinc</keyword>
<keyword evidence="1" id="KW-0479">Metal-binding</keyword>
<name>A0A9P8RQK4_9PEZI</name>
<evidence type="ECO:0000256" key="3">
    <source>
        <dbReference type="ARBA" id="ARBA00023015"/>
    </source>
</evidence>
<keyword evidence="5" id="KW-0539">Nucleus</keyword>
<dbReference type="CDD" id="cd00067">
    <property type="entry name" value="GAL4"/>
    <property type="match status" value="1"/>
</dbReference>
<dbReference type="PROSITE" id="PS50048">
    <property type="entry name" value="ZN2_CY6_FUNGAL_2"/>
    <property type="match status" value="1"/>
</dbReference>
<evidence type="ECO:0000259" key="7">
    <source>
        <dbReference type="PROSITE" id="PS50048"/>
    </source>
</evidence>
<dbReference type="SUPFAM" id="SSF57701">
    <property type="entry name" value="Zn2/Cys6 DNA-binding domain"/>
    <property type="match status" value="1"/>
</dbReference>
<dbReference type="Pfam" id="PF00172">
    <property type="entry name" value="Zn_clus"/>
    <property type="match status" value="1"/>
</dbReference>
<dbReference type="GeneID" id="70132558"/>
<keyword evidence="3" id="KW-0805">Transcription regulation</keyword>
<dbReference type="InterPro" id="IPR001138">
    <property type="entry name" value="Zn2Cys6_DnaBD"/>
</dbReference>
<keyword evidence="10" id="KW-1185">Reference proteome</keyword>
<dbReference type="InterPro" id="IPR036864">
    <property type="entry name" value="Zn2-C6_fun-type_DNA-bd_sf"/>
</dbReference>
<dbReference type="PROSITE" id="PS50157">
    <property type="entry name" value="ZINC_FINGER_C2H2_2"/>
    <property type="match status" value="1"/>
</dbReference>
<evidence type="ECO:0000256" key="1">
    <source>
        <dbReference type="ARBA" id="ARBA00022723"/>
    </source>
</evidence>
<dbReference type="GO" id="GO:0008270">
    <property type="term" value="F:zinc ion binding"/>
    <property type="evidence" value="ECO:0007669"/>
    <property type="project" value="UniProtKB-KW"/>
</dbReference>
<evidence type="ECO:0000313" key="10">
    <source>
        <dbReference type="Proteomes" id="UP000758603"/>
    </source>
</evidence>
<sequence length="216" mass="23188">MSGGLDQQHNRCALCSKTFRQKSSLVRHAKKCTLEPKPSVRQKACKSCTTAKARCDLVRPTCSRCVSRGFTCTYIRPLPPPVTSSGSDSAPTEARVPLVAHHHNSFSSHDAAVTVYDFTDLDPTGTLTPGFFSSSEDGGVDIPSFLDPGAIASANLELLHTTPNPGPPPPPTPEGIEQLLQAVSKQPTQDRDAVLKHTRSSVPGHGCSPRDFNYLL</sequence>
<feature type="domain" description="C2H2-type" evidence="8">
    <location>
        <begin position="10"/>
        <end position="38"/>
    </location>
</feature>
<dbReference type="SMART" id="SM00066">
    <property type="entry name" value="GAL4"/>
    <property type="match status" value="1"/>
</dbReference>
<organism evidence="9 10">
    <name type="scientific">Truncatella angustata</name>
    <dbReference type="NCBI Taxonomy" id="152316"/>
    <lineage>
        <taxon>Eukaryota</taxon>
        <taxon>Fungi</taxon>
        <taxon>Dikarya</taxon>
        <taxon>Ascomycota</taxon>
        <taxon>Pezizomycotina</taxon>
        <taxon>Sordariomycetes</taxon>
        <taxon>Xylariomycetidae</taxon>
        <taxon>Amphisphaeriales</taxon>
        <taxon>Sporocadaceae</taxon>
        <taxon>Truncatella</taxon>
    </lineage>
</organism>
<dbReference type="InterPro" id="IPR013087">
    <property type="entry name" value="Znf_C2H2_type"/>
</dbReference>
<dbReference type="PANTHER" id="PTHR47660:SF3">
    <property type="entry name" value="FINGER DOMAIN PROTEIN, PUTATIVE (AFU_ORTHOLOGUE AFUA_4G03310)-RELATED"/>
    <property type="match status" value="1"/>
</dbReference>
<dbReference type="RefSeq" id="XP_045954105.1">
    <property type="nucleotide sequence ID" value="XM_046103666.1"/>
</dbReference>
<accession>A0A9P8RQK4</accession>
<dbReference type="GO" id="GO:0000981">
    <property type="term" value="F:DNA-binding transcription factor activity, RNA polymerase II-specific"/>
    <property type="evidence" value="ECO:0007669"/>
    <property type="project" value="InterPro"/>
</dbReference>
<evidence type="ECO:0000256" key="5">
    <source>
        <dbReference type="ARBA" id="ARBA00023242"/>
    </source>
</evidence>
<dbReference type="PANTHER" id="PTHR47660">
    <property type="entry name" value="TRANSCRIPTION FACTOR WITH C2H2 AND ZN(2)-CYS(6) DNA BINDING DOMAIN (EUROFUNG)-RELATED-RELATED"/>
    <property type="match status" value="1"/>
</dbReference>
<dbReference type="EMBL" id="JAGPXC010000008">
    <property type="protein sequence ID" value="KAH6647593.1"/>
    <property type="molecule type" value="Genomic_DNA"/>
</dbReference>
<evidence type="ECO:0000256" key="2">
    <source>
        <dbReference type="ARBA" id="ARBA00022833"/>
    </source>
</evidence>
<dbReference type="PROSITE" id="PS00463">
    <property type="entry name" value="ZN2_CY6_FUNGAL_1"/>
    <property type="match status" value="1"/>
</dbReference>